<dbReference type="Gene3D" id="1.10.10.10">
    <property type="entry name" value="Winged helix-like DNA-binding domain superfamily/Winged helix DNA-binding domain"/>
    <property type="match status" value="1"/>
</dbReference>
<keyword evidence="3" id="KW-0812">Transmembrane</keyword>
<dbReference type="InterPro" id="IPR051677">
    <property type="entry name" value="AfsR-DnrI-RedD_regulator"/>
</dbReference>
<accession>A0AAU9D0Y8</accession>
<dbReference type="InterPro" id="IPR006558">
    <property type="entry name" value="LamG-like"/>
</dbReference>
<dbReference type="SUPFAM" id="SSF49899">
    <property type="entry name" value="Concanavalin A-like lectins/glucanases"/>
    <property type="match status" value="1"/>
</dbReference>
<proteinExistence type="predicted"/>
<dbReference type="PANTHER" id="PTHR35807">
    <property type="entry name" value="TRANSCRIPTIONAL REGULATOR REDD-RELATED"/>
    <property type="match status" value="1"/>
</dbReference>
<geneLocation type="plasmid" evidence="5 6">
    <name>pFA6</name>
</geneLocation>
<feature type="domain" description="LamG-like jellyroll fold" evidence="4">
    <location>
        <begin position="380"/>
        <end position="514"/>
    </location>
</feature>
<keyword evidence="6" id="KW-1185">Reference proteome</keyword>
<keyword evidence="3" id="KW-1133">Transmembrane helix</keyword>
<evidence type="ECO:0000256" key="2">
    <source>
        <dbReference type="ARBA" id="ARBA00023157"/>
    </source>
</evidence>
<dbReference type="InterPro" id="IPR013320">
    <property type="entry name" value="ConA-like_dom_sf"/>
</dbReference>
<keyword evidence="2" id="KW-1015">Disulfide bond</keyword>
<keyword evidence="5" id="KW-0614">Plasmid</keyword>
<sequence>MLPETHNMKYRILFLLVLIGLRFATTVVAQDKNLAYDYLIHFTCPLPAEKIEDEETWKDFDTIVRTADVFALVVLDSLDDKATDKMMVRVGKLINRHPKAIFSLLFFKTQNKSLLASTAYQALEGNIASDSTDIYIRKNTLIESGKRLFVYARNRKGFDPFFCLNGIKNSLNSFGKPLRIMVTRELVPLPNRYSAFDPSKHLEVYHNMLDKWTHIGQTPNFLYFKNYIPAFVYYWEKLNNTRIMRGEIESEAPGELAVSWTGSFSGVSPKRFSFPVGHNGSVKMVPRRSGYFFTPDTLSFASNEFSDSLILQMSPIPLAYDLAVAIPFGERPNYQDFSRKMHFTDIHILDDAERGQVGYFNGKSSMIELTNTQDLGIYDGSFTVAFWIKVKEFKDAFENIVNTDQNRFLMGLHLSLQYKKPHFGFYSQDTKSSTRFEQDKWYHIVWRYDMEERQQSIFINGELDAIGKDKHSFHGLGMVRIGQRASFTNTNDSSSYFNGYLDDLYVWRRALTDKEISGIANGKEVEIVYKKKDNISLVYPIIGLNIIAVLALAGFQRKKIKKKFFAKNKITEQNIVFGTREVELGTHDIRIFGKFRLTNLKGEDISGHFSPKLKSLFLLLLRNSSVQNGIRSDKLSETLWPKLPESKANNNRRVNIRKLKVTLEEHGGPSLHKNGDVYSIGNLETSRFDFQELDLLLSADSMNDETISGILEIISAGPFPQNIRDEWYDEWKAETFDRIFSCLAPLTEKDSASDDLRLKICGALLAFDPLSEPACFNKIRILASQGKKREASRIFDRFKNEYKLRYDETFEQSFSDITSETVS</sequence>
<dbReference type="GO" id="GO:0003677">
    <property type="term" value="F:DNA binding"/>
    <property type="evidence" value="ECO:0007669"/>
    <property type="project" value="TreeGrafter"/>
</dbReference>
<dbReference type="SMART" id="SM00560">
    <property type="entry name" value="LamGL"/>
    <property type="match status" value="1"/>
</dbReference>
<evidence type="ECO:0000259" key="4">
    <source>
        <dbReference type="SMART" id="SM00560"/>
    </source>
</evidence>
<dbReference type="Pfam" id="PF13385">
    <property type="entry name" value="Laminin_G_3"/>
    <property type="match status" value="1"/>
</dbReference>
<evidence type="ECO:0000256" key="1">
    <source>
        <dbReference type="ARBA" id="ARBA00022729"/>
    </source>
</evidence>
<dbReference type="KEGG" id="fax:FUAX_52440"/>
<keyword evidence="3" id="KW-0472">Membrane</keyword>
<dbReference type="EMBL" id="AP025320">
    <property type="protein sequence ID" value="BDD12812.1"/>
    <property type="molecule type" value="Genomic_DNA"/>
</dbReference>
<evidence type="ECO:0000313" key="6">
    <source>
        <dbReference type="Proteomes" id="UP001348817"/>
    </source>
</evidence>
<organism evidence="5 6">
    <name type="scientific">Fulvitalea axinellae</name>
    <dbReference type="NCBI Taxonomy" id="1182444"/>
    <lineage>
        <taxon>Bacteria</taxon>
        <taxon>Pseudomonadati</taxon>
        <taxon>Bacteroidota</taxon>
        <taxon>Cytophagia</taxon>
        <taxon>Cytophagales</taxon>
        <taxon>Persicobacteraceae</taxon>
        <taxon>Fulvitalea</taxon>
    </lineage>
</organism>
<dbReference type="GO" id="GO:0005975">
    <property type="term" value="P:carbohydrate metabolic process"/>
    <property type="evidence" value="ECO:0007669"/>
    <property type="project" value="UniProtKB-ARBA"/>
</dbReference>
<protein>
    <recommendedName>
        <fullName evidence="4">LamG-like jellyroll fold domain-containing protein</fullName>
    </recommendedName>
</protein>
<name>A0AAU9D0Y8_9BACT</name>
<evidence type="ECO:0000313" key="5">
    <source>
        <dbReference type="EMBL" id="BDD12812.1"/>
    </source>
</evidence>
<dbReference type="AlphaFoldDB" id="A0AAU9D0Y8"/>
<dbReference type="InterPro" id="IPR036388">
    <property type="entry name" value="WH-like_DNA-bd_sf"/>
</dbReference>
<dbReference type="Proteomes" id="UP001348817">
    <property type="component" value="Plasmid pFA6"/>
</dbReference>
<dbReference type="Gene3D" id="2.60.120.200">
    <property type="match status" value="1"/>
</dbReference>
<reference evidence="5 6" key="1">
    <citation type="submission" date="2021-12" db="EMBL/GenBank/DDBJ databases">
        <title>Genome sequencing of bacteria with rrn-lacking chromosome and rrn-plasmid.</title>
        <authorList>
            <person name="Anda M."/>
            <person name="Iwasaki W."/>
        </authorList>
    </citation>
    <scope>NUCLEOTIDE SEQUENCE [LARGE SCALE GENOMIC DNA]</scope>
    <source>
        <strain evidence="5 6">DSM 100852</strain>
        <plasmid evidence="5 6">pFA6</plasmid>
    </source>
</reference>
<dbReference type="PANTHER" id="PTHR35807:SF1">
    <property type="entry name" value="TRANSCRIPTIONAL REGULATOR REDD"/>
    <property type="match status" value="1"/>
</dbReference>
<evidence type="ECO:0000256" key="3">
    <source>
        <dbReference type="SAM" id="Phobius"/>
    </source>
</evidence>
<feature type="transmembrane region" description="Helical" evidence="3">
    <location>
        <begin position="537"/>
        <end position="555"/>
    </location>
</feature>
<dbReference type="GO" id="GO:0006355">
    <property type="term" value="P:regulation of DNA-templated transcription"/>
    <property type="evidence" value="ECO:0007669"/>
    <property type="project" value="TreeGrafter"/>
</dbReference>
<keyword evidence="1" id="KW-0732">Signal</keyword>
<gene>
    <name evidence="5" type="ORF">FUAX_52440</name>
</gene>
<dbReference type="GO" id="GO:0004553">
    <property type="term" value="F:hydrolase activity, hydrolyzing O-glycosyl compounds"/>
    <property type="evidence" value="ECO:0007669"/>
    <property type="project" value="UniProtKB-ARBA"/>
</dbReference>